<reference evidence="2" key="1">
    <citation type="journal article" date="2021" name="Nat. Commun.">
        <title>Genomic analyses provide insights into spinach domestication and the genetic basis of agronomic traits.</title>
        <authorList>
            <person name="Cai X."/>
            <person name="Sun X."/>
            <person name="Xu C."/>
            <person name="Sun H."/>
            <person name="Wang X."/>
            <person name="Ge C."/>
            <person name="Zhang Z."/>
            <person name="Wang Q."/>
            <person name="Fei Z."/>
            <person name="Jiao C."/>
            <person name="Wang Q."/>
        </authorList>
    </citation>
    <scope>NUCLEOTIDE SEQUENCE [LARGE SCALE GENOMIC DNA]</scope>
    <source>
        <strain evidence="2">cv. Varoflay</strain>
    </source>
</reference>
<evidence type="ECO:0000256" key="1">
    <source>
        <dbReference type="SAM" id="MobiDB-lite"/>
    </source>
</evidence>
<accession>A0ABM3R282</accession>
<sequence length="165" mass="19359">MGGRLVPKDPLESMLAPDEELAQLYLNARGDVICFPWEKFVDRRGHCEELLKRLAPPVRFVLPEEEVNPEDIPYADRVVRYENSDGEQVEVTIPVASPPHRRSYDVVPEHYADAPWVRVRRWMLLIDSLKRHCANLTKKLSGRDREERRRGRRVPLTGSPRWRLR</sequence>
<dbReference type="RefSeq" id="XP_056689714.1">
    <property type="nucleotide sequence ID" value="XM_056833736.1"/>
</dbReference>
<proteinExistence type="predicted"/>
<evidence type="ECO:0000313" key="3">
    <source>
        <dbReference type="RefSeq" id="XP_056689714.1"/>
    </source>
</evidence>
<reference evidence="3" key="2">
    <citation type="submission" date="2025-08" db="UniProtKB">
        <authorList>
            <consortium name="RefSeq"/>
        </authorList>
    </citation>
    <scope>IDENTIFICATION</scope>
    <source>
        <tissue evidence="3">Leaf</tissue>
    </source>
</reference>
<feature type="region of interest" description="Disordered" evidence="1">
    <location>
        <begin position="143"/>
        <end position="165"/>
    </location>
</feature>
<dbReference type="Proteomes" id="UP000813463">
    <property type="component" value="Chromosome 6"/>
</dbReference>
<evidence type="ECO:0000313" key="2">
    <source>
        <dbReference type="Proteomes" id="UP000813463"/>
    </source>
</evidence>
<protein>
    <submittedName>
        <fullName evidence="3">Uncharacterized protein</fullName>
    </submittedName>
</protein>
<keyword evidence="2" id="KW-1185">Reference proteome</keyword>
<gene>
    <name evidence="3" type="primary">LOC110798575</name>
</gene>
<organism evidence="2 3">
    <name type="scientific">Spinacia oleracea</name>
    <name type="common">Spinach</name>
    <dbReference type="NCBI Taxonomy" id="3562"/>
    <lineage>
        <taxon>Eukaryota</taxon>
        <taxon>Viridiplantae</taxon>
        <taxon>Streptophyta</taxon>
        <taxon>Embryophyta</taxon>
        <taxon>Tracheophyta</taxon>
        <taxon>Spermatophyta</taxon>
        <taxon>Magnoliopsida</taxon>
        <taxon>eudicotyledons</taxon>
        <taxon>Gunneridae</taxon>
        <taxon>Pentapetalae</taxon>
        <taxon>Caryophyllales</taxon>
        <taxon>Chenopodiaceae</taxon>
        <taxon>Chenopodioideae</taxon>
        <taxon>Anserineae</taxon>
        <taxon>Spinacia</taxon>
    </lineage>
</organism>
<name>A0ABM3R282_SPIOL</name>
<dbReference type="GeneID" id="110798575"/>